<dbReference type="PANTHER" id="PTHR30055">
    <property type="entry name" value="HTH-TYPE TRANSCRIPTIONAL REGULATOR RUTR"/>
    <property type="match status" value="1"/>
</dbReference>
<dbReference type="PANTHER" id="PTHR30055:SF151">
    <property type="entry name" value="TRANSCRIPTIONAL REGULATORY PROTEIN"/>
    <property type="match status" value="1"/>
</dbReference>
<keyword evidence="7" id="KW-1185">Reference proteome</keyword>
<evidence type="ECO:0000313" key="7">
    <source>
        <dbReference type="Proteomes" id="UP000578449"/>
    </source>
</evidence>
<dbReference type="InterPro" id="IPR036271">
    <property type="entry name" value="Tet_transcr_reg_TetR-rel_C_sf"/>
</dbReference>
<evidence type="ECO:0000256" key="4">
    <source>
        <dbReference type="PROSITE-ProRule" id="PRU00335"/>
    </source>
</evidence>
<proteinExistence type="predicted"/>
<dbReference type="SUPFAM" id="SSF46689">
    <property type="entry name" value="Homeodomain-like"/>
    <property type="match status" value="1"/>
</dbReference>
<accession>A0A840NX95</accession>
<gene>
    <name evidence="6" type="ORF">HNP84_001851</name>
</gene>
<dbReference type="Proteomes" id="UP000578449">
    <property type="component" value="Unassembled WGS sequence"/>
</dbReference>
<dbReference type="InterPro" id="IPR009057">
    <property type="entry name" value="Homeodomain-like_sf"/>
</dbReference>
<dbReference type="GO" id="GO:0000976">
    <property type="term" value="F:transcription cis-regulatory region binding"/>
    <property type="evidence" value="ECO:0007669"/>
    <property type="project" value="TreeGrafter"/>
</dbReference>
<dbReference type="RefSeq" id="WP_185048915.1">
    <property type="nucleotide sequence ID" value="NZ_BAABIX010000027.1"/>
</dbReference>
<dbReference type="GO" id="GO:0003700">
    <property type="term" value="F:DNA-binding transcription factor activity"/>
    <property type="evidence" value="ECO:0007669"/>
    <property type="project" value="TreeGrafter"/>
</dbReference>
<keyword evidence="2 4" id="KW-0238">DNA-binding</keyword>
<keyword evidence="1" id="KW-0805">Transcription regulation</keyword>
<feature type="domain" description="HTH tetR-type" evidence="5">
    <location>
        <begin position="16"/>
        <end position="76"/>
    </location>
</feature>
<sequence length="226" mass="24971">MSVTSGRPWRAGPRPGRRPTFEIADIAEAALAVGFRDLTMTAVAARLGVKHSSLYRHVPSRDDLLIAAMDLAVRRVEWPEPDAGWRVYLERTGDTVWEVFAAHPGMAERVRELPRTPPAVIRLFYKTAHALTGFGFPPRLAVLAVDSVVDLAADVYVGYEQLSRRHDVPEGGTAGALDLLRESWAARPEPESAALAEIVREVIEGDPREWYRAKLALLLDGTATRL</sequence>
<dbReference type="Pfam" id="PF00440">
    <property type="entry name" value="TetR_N"/>
    <property type="match status" value="1"/>
</dbReference>
<protein>
    <submittedName>
        <fullName evidence="6">AcrR family transcriptional regulator</fullName>
    </submittedName>
</protein>
<dbReference type="SUPFAM" id="SSF48498">
    <property type="entry name" value="Tetracyclin repressor-like, C-terminal domain"/>
    <property type="match status" value="1"/>
</dbReference>
<evidence type="ECO:0000313" key="6">
    <source>
        <dbReference type="EMBL" id="MBB5132138.1"/>
    </source>
</evidence>
<dbReference type="EMBL" id="JACHGN010000003">
    <property type="protein sequence ID" value="MBB5132138.1"/>
    <property type="molecule type" value="Genomic_DNA"/>
</dbReference>
<keyword evidence="3" id="KW-0804">Transcription</keyword>
<evidence type="ECO:0000256" key="1">
    <source>
        <dbReference type="ARBA" id="ARBA00023015"/>
    </source>
</evidence>
<evidence type="ECO:0000259" key="5">
    <source>
        <dbReference type="PROSITE" id="PS50977"/>
    </source>
</evidence>
<organism evidence="6 7">
    <name type="scientific">Thermocatellispora tengchongensis</name>
    <dbReference type="NCBI Taxonomy" id="1073253"/>
    <lineage>
        <taxon>Bacteria</taxon>
        <taxon>Bacillati</taxon>
        <taxon>Actinomycetota</taxon>
        <taxon>Actinomycetes</taxon>
        <taxon>Streptosporangiales</taxon>
        <taxon>Streptosporangiaceae</taxon>
        <taxon>Thermocatellispora</taxon>
    </lineage>
</organism>
<dbReference type="InterPro" id="IPR001647">
    <property type="entry name" value="HTH_TetR"/>
</dbReference>
<reference evidence="6 7" key="1">
    <citation type="submission" date="2020-08" db="EMBL/GenBank/DDBJ databases">
        <title>Genomic Encyclopedia of Type Strains, Phase IV (KMG-IV): sequencing the most valuable type-strain genomes for metagenomic binning, comparative biology and taxonomic classification.</title>
        <authorList>
            <person name="Goeker M."/>
        </authorList>
    </citation>
    <scope>NUCLEOTIDE SEQUENCE [LARGE SCALE GENOMIC DNA]</scope>
    <source>
        <strain evidence="6 7">DSM 45615</strain>
    </source>
</reference>
<dbReference type="InterPro" id="IPR050109">
    <property type="entry name" value="HTH-type_TetR-like_transc_reg"/>
</dbReference>
<comment type="caution">
    <text evidence="6">The sequence shown here is derived from an EMBL/GenBank/DDBJ whole genome shotgun (WGS) entry which is preliminary data.</text>
</comment>
<evidence type="ECO:0000256" key="2">
    <source>
        <dbReference type="ARBA" id="ARBA00023125"/>
    </source>
</evidence>
<dbReference type="PROSITE" id="PS50977">
    <property type="entry name" value="HTH_TETR_2"/>
    <property type="match status" value="1"/>
</dbReference>
<feature type="DNA-binding region" description="H-T-H motif" evidence="4">
    <location>
        <begin position="39"/>
        <end position="58"/>
    </location>
</feature>
<evidence type="ECO:0000256" key="3">
    <source>
        <dbReference type="ARBA" id="ARBA00023163"/>
    </source>
</evidence>
<name>A0A840NX95_9ACTN</name>
<dbReference type="AlphaFoldDB" id="A0A840NX95"/>
<dbReference type="Gene3D" id="1.10.357.10">
    <property type="entry name" value="Tetracycline Repressor, domain 2"/>
    <property type="match status" value="1"/>
</dbReference>